<accession>A0A849KGL0</accession>
<organism evidence="6 7">
    <name type="scientific">Ramlibacter montanisoli</name>
    <dbReference type="NCBI Taxonomy" id="2732512"/>
    <lineage>
        <taxon>Bacteria</taxon>
        <taxon>Pseudomonadati</taxon>
        <taxon>Pseudomonadota</taxon>
        <taxon>Betaproteobacteria</taxon>
        <taxon>Burkholderiales</taxon>
        <taxon>Comamonadaceae</taxon>
        <taxon>Ramlibacter</taxon>
    </lineage>
</organism>
<feature type="short sequence motif" description="GXSXG" evidence="4">
    <location>
        <begin position="38"/>
        <end position="42"/>
    </location>
</feature>
<dbReference type="InterPro" id="IPR002641">
    <property type="entry name" value="PNPLA_dom"/>
</dbReference>
<dbReference type="Proteomes" id="UP000552954">
    <property type="component" value="Unassembled WGS sequence"/>
</dbReference>
<dbReference type="GO" id="GO:0016042">
    <property type="term" value="P:lipid catabolic process"/>
    <property type="evidence" value="ECO:0007669"/>
    <property type="project" value="UniProtKB-UniRule"/>
</dbReference>
<dbReference type="PANTHER" id="PTHR14226">
    <property type="entry name" value="NEUROPATHY TARGET ESTERASE/SWISS CHEESE D.MELANOGASTER"/>
    <property type="match status" value="1"/>
</dbReference>
<keyword evidence="7" id="KW-1185">Reference proteome</keyword>
<keyword evidence="3 4" id="KW-0443">Lipid metabolism</keyword>
<protein>
    <submittedName>
        <fullName evidence="6">Patatin-like phospholipase family protein</fullName>
    </submittedName>
</protein>
<dbReference type="Gene3D" id="3.40.1090.10">
    <property type="entry name" value="Cytosolic phospholipase A2 catalytic domain"/>
    <property type="match status" value="2"/>
</dbReference>
<dbReference type="EMBL" id="JABFCS010000001">
    <property type="protein sequence ID" value="NNU44576.1"/>
    <property type="molecule type" value="Genomic_DNA"/>
</dbReference>
<feature type="short sequence motif" description="GXGXXG" evidence="4">
    <location>
        <begin position="10"/>
        <end position="15"/>
    </location>
</feature>
<name>A0A849KGL0_9BURK</name>
<dbReference type="GO" id="GO:0016787">
    <property type="term" value="F:hydrolase activity"/>
    <property type="evidence" value="ECO:0007669"/>
    <property type="project" value="UniProtKB-UniRule"/>
</dbReference>
<evidence type="ECO:0000256" key="4">
    <source>
        <dbReference type="PROSITE-ProRule" id="PRU01161"/>
    </source>
</evidence>
<proteinExistence type="predicted"/>
<evidence type="ECO:0000256" key="1">
    <source>
        <dbReference type="ARBA" id="ARBA00022801"/>
    </source>
</evidence>
<dbReference type="AlphaFoldDB" id="A0A849KGL0"/>
<feature type="short sequence motif" description="DGA/G" evidence="4">
    <location>
        <begin position="198"/>
        <end position="200"/>
    </location>
</feature>
<dbReference type="PROSITE" id="PS51635">
    <property type="entry name" value="PNPLA"/>
    <property type="match status" value="1"/>
</dbReference>
<reference evidence="6 7" key="1">
    <citation type="submission" date="2020-05" db="EMBL/GenBank/DDBJ databases">
        <authorList>
            <person name="Khan S.A."/>
            <person name="Jeon C.O."/>
            <person name="Chun B.H."/>
        </authorList>
    </citation>
    <scope>NUCLEOTIDE SEQUENCE [LARGE SCALE GENOMIC DNA]</scope>
    <source>
        <strain evidence="6 7">B156</strain>
    </source>
</reference>
<comment type="caution">
    <text evidence="6">The sequence shown here is derived from an EMBL/GenBank/DDBJ whole genome shotgun (WGS) entry which is preliminary data.</text>
</comment>
<dbReference type="InterPro" id="IPR050301">
    <property type="entry name" value="NTE"/>
</dbReference>
<feature type="domain" description="PNPLA" evidence="5">
    <location>
        <begin position="6"/>
        <end position="211"/>
    </location>
</feature>
<dbReference type="RefSeq" id="WP_171561491.1">
    <property type="nucleotide sequence ID" value="NZ_JABFCS010000001.1"/>
</dbReference>
<dbReference type="InterPro" id="IPR016035">
    <property type="entry name" value="Acyl_Trfase/lysoPLipase"/>
</dbReference>
<dbReference type="PANTHER" id="PTHR14226:SF78">
    <property type="entry name" value="SLR0060 PROTEIN"/>
    <property type="match status" value="1"/>
</dbReference>
<reference evidence="6 7" key="2">
    <citation type="submission" date="2020-06" db="EMBL/GenBank/DDBJ databases">
        <title>Ramlibacter rhizophilus sp. nov., isolated from rhizosphere soil of national flower Mugunghwa from South Korea.</title>
        <authorList>
            <person name="Zheng-Fei Y."/>
            <person name="Huan T."/>
        </authorList>
    </citation>
    <scope>NUCLEOTIDE SEQUENCE [LARGE SCALE GENOMIC DNA]</scope>
    <source>
        <strain evidence="6 7">B156</strain>
    </source>
</reference>
<dbReference type="Pfam" id="PF01734">
    <property type="entry name" value="Patatin"/>
    <property type="match status" value="1"/>
</dbReference>
<feature type="active site" description="Nucleophile" evidence="4">
    <location>
        <position position="40"/>
    </location>
</feature>
<evidence type="ECO:0000256" key="2">
    <source>
        <dbReference type="ARBA" id="ARBA00022963"/>
    </source>
</evidence>
<dbReference type="SUPFAM" id="SSF52151">
    <property type="entry name" value="FabD/lysophospholipase-like"/>
    <property type="match status" value="1"/>
</dbReference>
<evidence type="ECO:0000259" key="5">
    <source>
        <dbReference type="PROSITE" id="PS51635"/>
    </source>
</evidence>
<evidence type="ECO:0000313" key="7">
    <source>
        <dbReference type="Proteomes" id="UP000552954"/>
    </source>
</evidence>
<keyword evidence="1 4" id="KW-0378">Hydrolase</keyword>
<keyword evidence="2 4" id="KW-0442">Lipid degradation</keyword>
<feature type="active site" description="Proton acceptor" evidence="4">
    <location>
        <position position="198"/>
    </location>
</feature>
<sequence>MHMVNLALQGGGSHGAFTWGVLDALLEDGRIGFEGLSGTSAGAVNAVALASGWARAKAGGRDPREGAREKLAGIWHRVGALGSLGTLQQQFTRMLWGGLPPELSPGNLIGNAWRGVLSPYQMNPLDINPLRKMLEEEIDFEAMAALRELKVFVSATHVNTGKAVVFTGRQLDARAVLASACLPMLFQAVEIDGEAYWDGGYSVNPALSPLIKECATADLMLVQINPLARADTPKTSADIVNRVNELTFNASLLTQMRAIDFVNRLVADGAVSHARCKSVRVHRVEGGPALDAYPTSSRTSADGAMINRLFETGREAGAEWLARHIQAIGHRATVDIRRDYLDDTRLELPLPSEPAPRSIARGFRPWLARLLRQRRV</sequence>
<gene>
    <name evidence="6" type="ORF">HK415_17525</name>
</gene>
<evidence type="ECO:0000313" key="6">
    <source>
        <dbReference type="EMBL" id="NNU44576.1"/>
    </source>
</evidence>
<evidence type="ECO:0000256" key="3">
    <source>
        <dbReference type="ARBA" id="ARBA00023098"/>
    </source>
</evidence>